<dbReference type="Proteomes" id="UP000051794">
    <property type="component" value="Unassembled WGS sequence"/>
</dbReference>
<dbReference type="PATRIC" id="fig|1423768.3.peg.609"/>
<evidence type="ECO:0008006" key="3">
    <source>
        <dbReference type="Google" id="ProtNLM"/>
    </source>
</evidence>
<organism evidence="1 2">
    <name type="scientific">Apilactobacillus kunkeei DSM 12361 = ATCC 700308</name>
    <dbReference type="NCBI Taxonomy" id="1423768"/>
    <lineage>
        <taxon>Bacteria</taxon>
        <taxon>Bacillati</taxon>
        <taxon>Bacillota</taxon>
        <taxon>Bacilli</taxon>
        <taxon>Lactobacillales</taxon>
        <taxon>Lactobacillaceae</taxon>
        <taxon>Apilactobacillus</taxon>
    </lineage>
</organism>
<dbReference type="EMBL" id="AZCK01000002">
    <property type="protein sequence ID" value="KRK24818.1"/>
    <property type="molecule type" value="Genomic_DNA"/>
</dbReference>
<dbReference type="Pfam" id="PF02620">
    <property type="entry name" value="YceD"/>
    <property type="match status" value="1"/>
</dbReference>
<name>A0A0R1G0B2_9LACO</name>
<protein>
    <recommendedName>
        <fullName evidence="3">Metal-binding protein</fullName>
    </recommendedName>
</protein>
<dbReference type="InterPro" id="IPR003772">
    <property type="entry name" value="YceD"/>
</dbReference>
<evidence type="ECO:0000313" key="1">
    <source>
        <dbReference type="EMBL" id="KRK24818.1"/>
    </source>
</evidence>
<reference evidence="1 2" key="1">
    <citation type="journal article" date="2015" name="Genome Announc.">
        <title>Expanding the biotechnology potential of lactobacilli through comparative genomics of 213 strains and associated genera.</title>
        <authorList>
            <person name="Sun Z."/>
            <person name="Harris H.M."/>
            <person name="McCann A."/>
            <person name="Guo C."/>
            <person name="Argimon S."/>
            <person name="Zhang W."/>
            <person name="Yang X."/>
            <person name="Jeffery I.B."/>
            <person name="Cooney J.C."/>
            <person name="Kagawa T.F."/>
            <person name="Liu W."/>
            <person name="Song Y."/>
            <person name="Salvetti E."/>
            <person name="Wrobel A."/>
            <person name="Rasinkangas P."/>
            <person name="Parkhill J."/>
            <person name="Rea M.C."/>
            <person name="O'Sullivan O."/>
            <person name="Ritari J."/>
            <person name="Douillard F.P."/>
            <person name="Paul Ross R."/>
            <person name="Yang R."/>
            <person name="Briner A.E."/>
            <person name="Felis G.E."/>
            <person name="de Vos W.M."/>
            <person name="Barrangou R."/>
            <person name="Klaenhammer T.R."/>
            <person name="Caufield P.W."/>
            <person name="Cui Y."/>
            <person name="Zhang H."/>
            <person name="O'Toole P.W."/>
        </authorList>
    </citation>
    <scope>NUCLEOTIDE SEQUENCE [LARGE SCALE GENOMIC DNA]</scope>
    <source>
        <strain evidence="1 2">DSM 12361</strain>
    </source>
</reference>
<accession>A0A0R1G0B2</accession>
<dbReference type="AlphaFoldDB" id="A0A0R1G0B2"/>
<comment type="caution">
    <text evidence="1">The sequence shown here is derived from an EMBL/GenBank/DDBJ whole genome shotgun (WGS) entry which is preliminary data.</text>
</comment>
<dbReference type="GeneID" id="66348790"/>
<gene>
    <name evidence="1" type="ORF">FD43_GL000690</name>
</gene>
<evidence type="ECO:0000313" key="2">
    <source>
        <dbReference type="Proteomes" id="UP000051794"/>
    </source>
</evidence>
<proteinExistence type="predicted"/>
<sequence>MKWFLKELSEYKNKPLSVSEDMNLSDDIMSRYSKYVISADDDIHVAANVFSENGDAIVTARVTGKIVVPSSRSLTPVELPLDFSINEVYVETNLRLKEREDEGEIDFDKSVADNIILQIPMHILSPEEIETGKMPEGNDWEVISEDDLAEQEANDKKVDPRLAKLKDFFNDSDN</sequence>
<dbReference type="RefSeq" id="WP_054449920.1">
    <property type="nucleotide sequence ID" value="NZ_AZCK01000002.1"/>
</dbReference>